<proteinExistence type="predicted"/>
<organism evidence="2 3">
    <name type="scientific">Edaphochlamys debaryana</name>
    <dbReference type="NCBI Taxonomy" id="47281"/>
    <lineage>
        <taxon>Eukaryota</taxon>
        <taxon>Viridiplantae</taxon>
        <taxon>Chlorophyta</taxon>
        <taxon>core chlorophytes</taxon>
        <taxon>Chlorophyceae</taxon>
        <taxon>CS clade</taxon>
        <taxon>Chlamydomonadales</taxon>
        <taxon>Chlamydomonadales incertae sedis</taxon>
        <taxon>Edaphochlamys</taxon>
    </lineage>
</organism>
<dbReference type="OrthoDB" id="416217at2759"/>
<evidence type="ECO:0000313" key="2">
    <source>
        <dbReference type="EMBL" id="KAG2496939.1"/>
    </source>
</evidence>
<accession>A0A835YG17</accession>
<dbReference type="Proteomes" id="UP000612055">
    <property type="component" value="Unassembled WGS sequence"/>
</dbReference>
<reference evidence="2" key="1">
    <citation type="journal article" date="2020" name="bioRxiv">
        <title>Comparative genomics of Chlamydomonas.</title>
        <authorList>
            <person name="Craig R.J."/>
            <person name="Hasan A.R."/>
            <person name="Ness R.W."/>
            <person name="Keightley P.D."/>
        </authorList>
    </citation>
    <scope>NUCLEOTIDE SEQUENCE</scope>
    <source>
        <strain evidence="2">CCAP 11/70</strain>
    </source>
</reference>
<gene>
    <name evidence="2" type="ORF">HYH03_004945</name>
</gene>
<dbReference type="AlphaFoldDB" id="A0A835YG17"/>
<dbReference type="EMBL" id="JAEHOE010000016">
    <property type="protein sequence ID" value="KAG2496939.1"/>
    <property type="molecule type" value="Genomic_DNA"/>
</dbReference>
<feature type="compositionally biased region" description="Pro residues" evidence="1">
    <location>
        <begin position="90"/>
        <end position="99"/>
    </location>
</feature>
<name>A0A835YG17_9CHLO</name>
<feature type="region of interest" description="Disordered" evidence="1">
    <location>
        <begin position="89"/>
        <end position="120"/>
    </location>
</feature>
<protein>
    <submittedName>
        <fullName evidence="2">Uncharacterized protein</fullName>
    </submittedName>
</protein>
<evidence type="ECO:0000313" key="3">
    <source>
        <dbReference type="Proteomes" id="UP000612055"/>
    </source>
</evidence>
<evidence type="ECO:0000256" key="1">
    <source>
        <dbReference type="SAM" id="MobiDB-lite"/>
    </source>
</evidence>
<comment type="caution">
    <text evidence="2">The sequence shown here is derived from an EMBL/GenBank/DDBJ whole genome shotgun (WGS) entry which is preliminary data.</text>
</comment>
<sequence>MGRLGLCGCDKLWEVSIIKAELSTWFVDDGVLTLQLLKRCRRGSYAPGATNADTWWRSLWADQPQGETIQRRHPPTACYWAEYEEDDLAPEPPFAPALPAPQSRRATLQRTLPGAQRPSP</sequence>
<keyword evidence="3" id="KW-1185">Reference proteome</keyword>